<keyword evidence="4" id="KW-1185">Reference proteome</keyword>
<reference evidence="4" key="1">
    <citation type="submission" date="2016-06" db="EMBL/GenBank/DDBJ databases">
        <title>Parallel loss of symbiosis genes in relatives of nitrogen-fixing non-legume Parasponia.</title>
        <authorList>
            <person name="Van Velzen R."/>
            <person name="Holmer R."/>
            <person name="Bu F."/>
            <person name="Rutten L."/>
            <person name="Van Zeijl A."/>
            <person name="Liu W."/>
            <person name="Santuari L."/>
            <person name="Cao Q."/>
            <person name="Sharma T."/>
            <person name="Shen D."/>
            <person name="Roswanjaya Y."/>
            <person name="Wardhani T."/>
            <person name="Kalhor M.S."/>
            <person name="Jansen J."/>
            <person name="Van den Hoogen J."/>
            <person name="Gungor B."/>
            <person name="Hartog M."/>
            <person name="Hontelez J."/>
            <person name="Verver J."/>
            <person name="Yang W.-C."/>
            <person name="Schijlen E."/>
            <person name="Repin R."/>
            <person name="Schilthuizen M."/>
            <person name="Schranz E."/>
            <person name="Heidstra R."/>
            <person name="Miyata K."/>
            <person name="Fedorova E."/>
            <person name="Kohlen W."/>
            <person name="Bisseling T."/>
            <person name="Smit S."/>
            <person name="Geurts R."/>
        </authorList>
    </citation>
    <scope>NUCLEOTIDE SEQUENCE [LARGE SCALE GENOMIC DNA]</scope>
    <source>
        <strain evidence="4">cv. WU1-14</strain>
    </source>
</reference>
<accession>A0A2P5DZ28</accession>
<dbReference type="PANTHER" id="PTHR10887:SF522">
    <property type="entry name" value="P-LOOP CONTAINING NUCLEOSIDE TRIPHOSPHATE HYDROLASES SUPERFAMILY PROTEIN"/>
    <property type="match status" value="1"/>
</dbReference>
<dbReference type="PANTHER" id="PTHR10887">
    <property type="entry name" value="DNA2/NAM7 HELICASE FAMILY"/>
    <property type="match status" value="1"/>
</dbReference>
<dbReference type="InterPro" id="IPR041679">
    <property type="entry name" value="DNA2/NAM7-like_C"/>
</dbReference>
<dbReference type="Proteomes" id="UP000237105">
    <property type="component" value="Unassembled WGS sequence"/>
</dbReference>
<gene>
    <name evidence="3" type="ORF">PanWU01x14_018090</name>
</gene>
<proteinExistence type="predicted"/>
<dbReference type="Pfam" id="PF13086">
    <property type="entry name" value="AAA_11"/>
    <property type="match status" value="1"/>
</dbReference>
<feature type="domain" description="DNA2/NAM7 helicase helicase" evidence="1">
    <location>
        <begin position="4"/>
        <end position="48"/>
    </location>
</feature>
<dbReference type="InterPro" id="IPR045055">
    <property type="entry name" value="DNA2/NAM7-like"/>
</dbReference>
<dbReference type="Gene3D" id="3.40.50.300">
    <property type="entry name" value="P-loop containing nucleotide triphosphate hydrolases"/>
    <property type="match status" value="2"/>
</dbReference>
<keyword evidence="3" id="KW-0378">Hydrolase</keyword>
<dbReference type="GO" id="GO:0004386">
    <property type="term" value="F:helicase activity"/>
    <property type="evidence" value="ECO:0007669"/>
    <property type="project" value="InterPro"/>
</dbReference>
<comment type="caution">
    <text evidence="3">The sequence shown here is derived from an EMBL/GenBank/DDBJ whole genome shotgun (WGS) entry which is preliminary data.</text>
</comment>
<dbReference type="SUPFAM" id="SSF52540">
    <property type="entry name" value="P-loop containing nucleoside triphosphate hydrolases"/>
    <property type="match status" value="1"/>
</dbReference>
<name>A0A2P5DZ28_PARAD</name>
<dbReference type="InterPro" id="IPR027417">
    <property type="entry name" value="P-loop_NTPase"/>
</dbReference>
<dbReference type="EMBL" id="JXTB01000008">
    <property type="protein sequence ID" value="PON78551.1"/>
    <property type="molecule type" value="Genomic_DNA"/>
</dbReference>
<evidence type="ECO:0000259" key="1">
    <source>
        <dbReference type="Pfam" id="PF13086"/>
    </source>
</evidence>
<dbReference type="Pfam" id="PF13087">
    <property type="entry name" value="AAA_12"/>
    <property type="match status" value="1"/>
</dbReference>
<feature type="domain" description="DNA2/NAM7 helicase-like C-terminal" evidence="2">
    <location>
        <begin position="56"/>
        <end position="145"/>
    </location>
</feature>
<dbReference type="STRING" id="3476.A0A2P5DZ28"/>
<evidence type="ECO:0000313" key="4">
    <source>
        <dbReference type="Proteomes" id="UP000237105"/>
    </source>
</evidence>
<dbReference type="OrthoDB" id="1726821at2759"/>
<protein>
    <submittedName>
        <fullName evidence="3">P-loop containing nucleoside triphosphate hydrolase</fullName>
    </submittedName>
</protein>
<sequence>MSPLELLVIDEAAQLKECESTISLQLLGPGYAILMGDERQLPAMVKSQISEEADFGRSLFQSLACLGGHKKHLLNVQYRMHPSINLFPNREFYNNQIQNGQNVKDRRYNRRFLKGKMYNSYLFINVSHGKEEFDDKRSRKNKVEVI</sequence>
<dbReference type="AlphaFoldDB" id="A0A2P5DZ28"/>
<dbReference type="InterPro" id="IPR041677">
    <property type="entry name" value="DNA2/NAM7_AAA_11"/>
</dbReference>
<evidence type="ECO:0000313" key="3">
    <source>
        <dbReference type="EMBL" id="PON78551.1"/>
    </source>
</evidence>
<dbReference type="GO" id="GO:0016787">
    <property type="term" value="F:hydrolase activity"/>
    <property type="evidence" value="ECO:0007669"/>
    <property type="project" value="UniProtKB-KW"/>
</dbReference>
<evidence type="ECO:0000259" key="2">
    <source>
        <dbReference type="Pfam" id="PF13087"/>
    </source>
</evidence>
<organism evidence="3 4">
    <name type="scientific">Parasponia andersonii</name>
    <name type="common">Sponia andersonii</name>
    <dbReference type="NCBI Taxonomy" id="3476"/>
    <lineage>
        <taxon>Eukaryota</taxon>
        <taxon>Viridiplantae</taxon>
        <taxon>Streptophyta</taxon>
        <taxon>Embryophyta</taxon>
        <taxon>Tracheophyta</taxon>
        <taxon>Spermatophyta</taxon>
        <taxon>Magnoliopsida</taxon>
        <taxon>eudicotyledons</taxon>
        <taxon>Gunneridae</taxon>
        <taxon>Pentapetalae</taxon>
        <taxon>rosids</taxon>
        <taxon>fabids</taxon>
        <taxon>Rosales</taxon>
        <taxon>Cannabaceae</taxon>
        <taxon>Parasponia</taxon>
    </lineage>
</organism>